<evidence type="ECO:0000256" key="2">
    <source>
        <dbReference type="ARBA" id="ARBA00022679"/>
    </source>
</evidence>
<dbReference type="InterPro" id="IPR015353">
    <property type="entry name" value="Rubisco_LSMT_subst-bd"/>
</dbReference>
<dbReference type="RefSeq" id="XP_007512014.1">
    <property type="nucleotide sequence ID" value="XM_007511952.1"/>
</dbReference>
<dbReference type="GO" id="GO:0032259">
    <property type="term" value="P:methylation"/>
    <property type="evidence" value="ECO:0007669"/>
    <property type="project" value="UniProtKB-KW"/>
</dbReference>
<proteinExistence type="predicted"/>
<dbReference type="GeneID" id="19014710"/>
<evidence type="ECO:0000256" key="1">
    <source>
        <dbReference type="ARBA" id="ARBA00022603"/>
    </source>
</evidence>
<reference evidence="6 7" key="1">
    <citation type="submission" date="2011-10" db="EMBL/GenBank/DDBJ databases">
        <authorList>
            <person name="Genoscope - CEA"/>
        </authorList>
    </citation>
    <scope>NUCLEOTIDE SEQUENCE [LARGE SCALE GENOMIC DNA]</scope>
    <source>
        <strain evidence="6 7">RCC 1105</strain>
    </source>
</reference>
<dbReference type="Pfam" id="PF09273">
    <property type="entry name" value="Rubis-subs-bind"/>
    <property type="match status" value="1"/>
</dbReference>
<feature type="region of interest" description="Disordered" evidence="4">
    <location>
        <begin position="1"/>
        <end position="61"/>
    </location>
</feature>
<feature type="domain" description="Rubisco LSMT substrate-binding" evidence="5">
    <location>
        <begin position="379"/>
        <end position="495"/>
    </location>
</feature>
<accession>K8F213</accession>
<name>K8F213_9CHLO</name>
<feature type="compositionally biased region" description="Basic residues" evidence="4">
    <location>
        <begin position="25"/>
        <end position="36"/>
    </location>
</feature>
<evidence type="ECO:0000313" key="7">
    <source>
        <dbReference type="Proteomes" id="UP000198341"/>
    </source>
</evidence>
<dbReference type="InterPro" id="IPR036464">
    <property type="entry name" value="Rubisco_LSMT_subst-bd_sf"/>
</dbReference>
<dbReference type="GO" id="GO:0016279">
    <property type="term" value="F:protein-lysine N-methyltransferase activity"/>
    <property type="evidence" value="ECO:0007669"/>
    <property type="project" value="TreeGrafter"/>
</dbReference>
<evidence type="ECO:0000313" key="6">
    <source>
        <dbReference type="EMBL" id="CCO66102.1"/>
    </source>
</evidence>
<dbReference type="AlphaFoldDB" id="K8F213"/>
<keyword evidence="1" id="KW-0489">Methyltransferase</keyword>
<keyword evidence="2" id="KW-0808">Transferase</keyword>
<dbReference type="STRING" id="41875.K8F213"/>
<sequence>MSRTRTMRQNRAGKIASVSSASPQNHHRRNRRKKRSGSVIAEASSASVATQKVPSQPIVPGKTTSVSLEDARELAAWLRHERNAKMVGEFITIQPASGNPYGDRGDKTSTATTTEMAEFTLSKNVEGGDVILSIPQDNCVTAVDAKEHPIVAPLIEEKPELVQLALWLCCEKAKAKGSEWWPYLKTLNGNPNSVLRFTEEEFKELLKGTSIDKEARQRRDSAKEEYEALRAAIAEDPGKYPLDVYAFLTESAFIDALDIVCARAQWLNSANCYAMVPLMDAIPICGAPPPVSPEDPSFARFYEIRDIKTGLTAVRCGYADYDVDSASVVLCANTRASAGSKILQIDHSVRNNSELYLSFGDVDDQHPGDYEYWPTELSENDPLYAAKKSVLEAQGFADKGQTFPVYKDRMPREFLSYLRFARVTNSEELFAVSFTEDKVVSPMNEYETLQLLMADCRDRMSAYDTNEEDELLLQKRDDVSLKIRNASRLRRCEKELVGEMMNAVRRRLAPIRGIPTKQGMEDPNSDLLEIFDAIESIPNAPKKAFENFQKWARGDYEDENRRPKGGGGGCG</sequence>
<dbReference type="InterPro" id="IPR050600">
    <property type="entry name" value="SETD3_SETD6_MTase"/>
</dbReference>
<dbReference type="KEGG" id="bpg:Bathy07g02210"/>
<evidence type="ECO:0000256" key="4">
    <source>
        <dbReference type="SAM" id="MobiDB-lite"/>
    </source>
</evidence>
<protein>
    <recommendedName>
        <fullName evidence="5">Rubisco LSMT substrate-binding domain-containing protein</fullName>
    </recommendedName>
</protein>
<dbReference type="Gene3D" id="3.90.1420.10">
    <property type="entry name" value="Rubisco LSMT, substrate-binding domain"/>
    <property type="match status" value="1"/>
</dbReference>
<dbReference type="PANTHER" id="PTHR13271:SF93">
    <property type="entry name" value="SET DOMAIN-CONTAINING PROTEIN"/>
    <property type="match status" value="1"/>
</dbReference>
<dbReference type="OrthoDB" id="341421at2759"/>
<dbReference type="SUPFAM" id="SSF81822">
    <property type="entry name" value="RuBisCo LSMT C-terminal, substrate-binding domain"/>
    <property type="match status" value="1"/>
</dbReference>
<keyword evidence="7" id="KW-1185">Reference proteome</keyword>
<dbReference type="EMBL" id="FO082272">
    <property type="protein sequence ID" value="CCO66102.1"/>
    <property type="molecule type" value="Genomic_DNA"/>
</dbReference>
<evidence type="ECO:0000259" key="5">
    <source>
        <dbReference type="Pfam" id="PF09273"/>
    </source>
</evidence>
<dbReference type="eggNOG" id="KOG1337">
    <property type="taxonomic scope" value="Eukaryota"/>
</dbReference>
<dbReference type="PANTHER" id="PTHR13271">
    <property type="entry name" value="UNCHARACTERIZED PUTATIVE METHYLTRANSFERASE"/>
    <property type="match status" value="1"/>
</dbReference>
<organism evidence="6 7">
    <name type="scientific">Bathycoccus prasinos</name>
    <dbReference type="NCBI Taxonomy" id="41875"/>
    <lineage>
        <taxon>Eukaryota</taxon>
        <taxon>Viridiplantae</taxon>
        <taxon>Chlorophyta</taxon>
        <taxon>Mamiellophyceae</taxon>
        <taxon>Mamiellales</taxon>
        <taxon>Bathycoccaceae</taxon>
        <taxon>Bathycoccus</taxon>
    </lineage>
</organism>
<dbReference type="SUPFAM" id="SSF82199">
    <property type="entry name" value="SET domain"/>
    <property type="match status" value="1"/>
</dbReference>
<keyword evidence="3" id="KW-0949">S-adenosyl-L-methionine</keyword>
<dbReference type="InterPro" id="IPR046341">
    <property type="entry name" value="SET_dom_sf"/>
</dbReference>
<dbReference type="Proteomes" id="UP000198341">
    <property type="component" value="Chromosome 7"/>
</dbReference>
<dbReference type="Gene3D" id="3.90.1410.10">
    <property type="entry name" value="set domain protein methyltransferase, domain 1"/>
    <property type="match status" value="1"/>
</dbReference>
<gene>
    <name evidence="6" type="ORF">Bathy07g02210</name>
</gene>
<feature type="compositionally biased region" description="Low complexity" evidence="4">
    <location>
        <begin position="37"/>
        <end position="49"/>
    </location>
</feature>
<evidence type="ECO:0000256" key="3">
    <source>
        <dbReference type="ARBA" id="ARBA00022691"/>
    </source>
</evidence>